<evidence type="ECO:0000256" key="3">
    <source>
        <dbReference type="ARBA" id="ARBA00012108"/>
    </source>
</evidence>
<keyword evidence="8 16" id="KW-0378">Hydrolase</keyword>
<dbReference type="InterPro" id="IPR022894">
    <property type="entry name" value="Oligoribonuclease"/>
</dbReference>
<dbReference type="AlphaFoldDB" id="A0A2X1RFS7"/>
<evidence type="ECO:0000256" key="6">
    <source>
        <dbReference type="ARBA" id="ARBA00022723"/>
    </source>
</evidence>
<keyword evidence="10" id="KW-0460">Magnesium</keyword>
<sequence length="150" mass="17311">MFYCKQTNDYLPAPEAVMVTGITPQECNEKGLSEPEFAANILAEFSQPNTCVMGYNNIRYDDEMTRYTFYRNFIDPYEYSWKNGNSRWDLLDLVRACYALRPEGINWAYDDDGMPSFRLEKLTKANGIEHENAHDAMADVYATIAMAKIN</sequence>
<dbReference type="InterPro" id="IPR013520">
    <property type="entry name" value="Ribonucl_H"/>
</dbReference>
<dbReference type="InterPro" id="IPR012337">
    <property type="entry name" value="RNaseH-like_sf"/>
</dbReference>
<proteinExistence type="predicted"/>
<feature type="domain" description="Exonuclease" evidence="15">
    <location>
        <begin position="2"/>
        <end position="145"/>
    </location>
</feature>
<dbReference type="FunFam" id="3.30.420.10:FF:000033">
    <property type="entry name" value="Exodeoxyribonuclease I"/>
    <property type="match status" value="1"/>
</dbReference>
<evidence type="ECO:0000256" key="13">
    <source>
        <dbReference type="ARBA" id="ARBA00031220"/>
    </source>
</evidence>
<dbReference type="EMBL" id="UASK01000003">
    <property type="protein sequence ID" value="SPX40816.1"/>
    <property type="molecule type" value="Genomic_DNA"/>
</dbReference>
<keyword evidence="7" id="KW-0227">DNA damage</keyword>
<dbReference type="NCBIfam" id="NF008746">
    <property type="entry name" value="PRK11779.1"/>
    <property type="match status" value="1"/>
</dbReference>
<comment type="subunit">
    <text evidence="14">Monomer. Interacts with ssb (via C-terminus); this interaction stimulates the exonuclease activity by recruiting the enzyme to its substrate.</text>
</comment>
<dbReference type="GO" id="GO:0008310">
    <property type="term" value="F:single-stranded DNA 3'-5' DNA exonuclease activity"/>
    <property type="evidence" value="ECO:0007669"/>
    <property type="project" value="UniProtKB-EC"/>
</dbReference>
<dbReference type="SUPFAM" id="SSF53098">
    <property type="entry name" value="Ribonuclease H-like"/>
    <property type="match status" value="1"/>
</dbReference>
<name>A0A2X1RFS7_HAEIF</name>
<evidence type="ECO:0000256" key="7">
    <source>
        <dbReference type="ARBA" id="ARBA00022763"/>
    </source>
</evidence>
<dbReference type="CDD" id="cd06138">
    <property type="entry name" value="ExoI_N"/>
    <property type="match status" value="1"/>
</dbReference>
<evidence type="ECO:0000313" key="17">
    <source>
        <dbReference type="Proteomes" id="UP000249936"/>
    </source>
</evidence>
<evidence type="ECO:0000256" key="10">
    <source>
        <dbReference type="ARBA" id="ARBA00022842"/>
    </source>
</evidence>
<organism evidence="16 17">
    <name type="scientific">Haemophilus influenzae</name>
    <dbReference type="NCBI Taxonomy" id="727"/>
    <lineage>
        <taxon>Bacteria</taxon>
        <taxon>Pseudomonadati</taxon>
        <taxon>Pseudomonadota</taxon>
        <taxon>Gammaproteobacteria</taxon>
        <taxon>Pasteurellales</taxon>
        <taxon>Pasteurellaceae</taxon>
        <taxon>Haemophilus</taxon>
    </lineage>
</organism>
<evidence type="ECO:0000256" key="8">
    <source>
        <dbReference type="ARBA" id="ARBA00022801"/>
    </source>
</evidence>
<evidence type="ECO:0000256" key="5">
    <source>
        <dbReference type="ARBA" id="ARBA00022722"/>
    </source>
</evidence>
<dbReference type="Proteomes" id="UP000249936">
    <property type="component" value="Unassembled WGS sequence"/>
</dbReference>
<dbReference type="Pfam" id="PF00929">
    <property type="entry name" value="RNase_T"/>
    <property type="match status" value="1"/>
</dbReference>
<evidence type="ECO:0000256" key="11">
    <source>
        <dbReference type="ARBA" id="ARBA00023125"/>
    </source>
</evidence>
<keyword evidence="6" id="KW-0479">Metal-binding</keyword>
<comment type="catalytic activity">
    <reaction evidence="1">
        <text>Exonucleolytic cleavage in the 3'- to 5'-direction to yield nucleoside 5'-phosphates.</text>
        <dbReference type="EC" id="3.1.11.1"/>
    </reaction>
</comment>
<keyword evidence="12" id="KW-0234">DNA repair</keyword>
<gene>
    <name evidence="16" type="primary">sbcB_1</name>
    <name evidence="16" type="ORF">NCTC11872_00392</name>
</gene>
<dbReference type="InterPro" id="IPR036397">
    <property type="entry name" value="RNaseH_sf"/>
</dbReference>
<dbReference type="GO" id="GO:0003677">
    <property type="term" value="F:DNA binding"/>
    <property type="evidence" value="ECO:0007669"/>
    <property type="project" value="UniProtKB-KW"/>
</dbReference>
<keyword evidence="11" id="KW-0238">DNA-binding</keyword>
<dbReference type="EC" id="3.1.11.1" evidence="3"/>
<protein>
    <recommendedName>
        <fullName evidence="4">Exodeoxyribonuclease I</fullName>
        <ecNumber evidence="3">3.1.11.1</ecNumber>
    </recommendedName>
    <alternativeName>
        <fullName evidence="13">DNA deoxyribophosphodiesterase</fullName>
    </alternativeName>
</protein>
<evidence type="ECO:0000256" key="2">
    <source>
        <dbReference type="ARBA" id="ARBA00001946"/>
    </source>
</evidence>
<dbReference type="Gene3D" id="3.30.420.10">
    <property type="entry name" value="Ribonuclease H-like superfamily/Ribonuclease H"/>
    <property type="match status" value="1"/>
</dbReference>
<evidence type="ECO:0000256" key="12">
    <source>
        <dbReference type="ARBA" id="ARBA00023204"/>
    </source>
</evidence>
<evidence type="ECO:0000256" key="1">
    <source>
        <dbReference type="ARBA" id="ARBA00000563"/>
    </source>
</evidence>
<evidence type="ECO:0000259" key="15">
    <source>
        <dbReference type="Pfam" id="PF00929"/>
    </source>
</evidence>
<reference evidence="16 17" key="1">
    <citation type="submission" date="2018-06" db="EMBL/GenBank/DDBJ databases">
        <authorList>
            <consortium name="Pathogen Informatics"/>
            <person name="Doyle S."/>
        </authorList>
    </citation>
    <scope>NUCLEOTIDE SEQUENCE [LARGE SCALE GENOMIC DNA]</scope>
    <source>
        <strain evidence="16 17">NCTC11872</strain>
    </source>
</reference>
<evidence type="ECO:0000256" key="9">
    <source>
        <dbReference type="ARBA" id="ARBA00022839"/>
    </source>
</evidence>
<accession>A0A2X1RFS7</accession>
<evidence type="ECO:0000313" key="16">
    <source>
        <dbReference type="EMBL" id="SPX40816.1"/>
    </source>
</evidence>
<comment type="cofactor">
    <cofactor evidence="2">
        <name>Mg(2+)</name>
        <dbReference type="ChEBI" id="CHEBI:18420"/>
    </cofactor>
</comment>
<evidence type="ECO:0000256" key="4">
    <source>
        <dbReference type="ARBA" id="ARBA00019900"/>
    </source>
</evidence>
<dbReference type="PANTHER" id="PTHR11046">
    <property type="entry name" value="OLIGORIBONUCLEASE, MITOCHONDRIAL"/>
    <property type="match status" value="1"/>
</dbReference>
<evidence type="ECO:0000256" key="14">
    <source>
        <dbReference type="ARBA" id="ARBA00046792"/>
    </source>
</evidence>
<keyword evidence="5" id="KW-0540">Nuclease</keyword>
<dbReference type="GO" id="GO:0046872">
    <property type="term" value="F:metal ion binding"/>
    <property type="evidence" value="ECO:0007669"/>
    <property type="project" value="UniProtKB-KW"/>
</dbReference>
<keyword evidence="9 16" id="KW-0269">Exonuclease</keyword>
<dbReference type="GO" id="GO:0006281">
    <property type="term" value="P:DNA repair"/>
    <property type="evidence" value="ECO:0007669"/>
    <property type="project" value="UniProtKB-KW"/>
</dbReference>
<dbReference type="GO" id="GO:0000175">
    <property type="term" value="F:3'-5'-RNA exonuclease activity"/>
    <property type="evidence" value="ECO:0007669"/>
    <property type="project" value="InterPro"/>
</dbReference>
<dbReference type="PANTHER" id="PTHR11046:SF11">
    <property type="entry name" value="EXODEOXYRIBONUCLEASE I"/>
    <property type="match status" value="1"/>
</dbReference>